<organism evidence="1 2">
    <name type="scientific">Brucella melitensis biotype 2 (strain ATCC 23457)</name>
    <dbReference type="NCBI Taxonomy" id="546272"/>
    <lineage>
        <taxon>Bacteria</taxon>
        <taxon>Pseudomonadati</taxon>
        <taxon>Pseudomonadota</taxon>
        <taxon>Alphaproteobacteria</taxon>
        <taxon>Hyphomicrobiales</taxon>
        <taxon>Brucellaceae</taxon>
        <taxon>Brucella/Ochrobactrum group</taxon>
        <taxon>Brucella</taxon>
    </lineage>
</organism>
<dbReference type="AlphaFoldDB" id="C0RGP4"/>
<evidence type="ECO:0000313" key="2">
    <source>
        <dbReference type="Proteomes" id="UP000001748"/>
    </source>
</evidence>
<accession>C0RGP4</accession>
<proteinExistence type="predicted"/>
<reference evidence="2" key="1">
    <citation type="submission" date="2009-03" db="EMBL/GenBank/DDBJ databases">
        <title>Brucella melitensis ATCC 23457 whole genome shotgun sequencing project.</title>
        <authorList>
            <person name="Setubal J.C."/>
            <person name="Boyle S."/>
            <person name="Crasta O.R."/>
            <person name="Gillespie J.J."/>
            <person name="Kenyon R.W."/>
            <person name="Lu J."/>
            <person name="Mane S."/>
            <person name="Nagrani S."/>
            <person name="Shallom J.M."/>
            <person name="Shallom S."/>
            <person name="Shukla M."/>
            <person name="Snyder E.E."/>
            <person name="Sobral B.W."/>
            <person name="Wattam A.R."/>
            <person name="Will R."/>
            <person name="Williams K."/>
            <person name="Yoo H."/>
            <person name="Munk C."/>
            <person name="Tapia R."/>
            <person name="Han C."/>
            <person name="Detter J.C."/>
            <person name="Bruce D."/>
            <person name="Brettin T.S."/>
        </authorList>
    </citation>
    <scope>NUCLEOTIDE SEQUENCE [LARGE SCALE GENOMIC DNA]</scope>
    <source>
        <strain evidence="2">ATCC 23457</strain>
    </source>
</reference>
<dbReference type="EMBL" id="CP001488">
    <property type="protein sequence ID" value="ACO00002.1"/>
    <property type="molecule type" value="Genomic_DNA"/>
</dbReference>
<gene>
    <name evidence="1" type="ordered locus">BMEA_A0200</name>
</gene>
<dbReference type="Proteomes" id="UP000001748">
    <property type="component" value="Chromosome I"/>
</dbReference>
<dbReference type="HOGENOM" id="CLU_2272048_0_0_5"/>
<dbReference type="KEGG" id="bmi:BMEA_A0200"/>
<sequence>MHGIYSRKPAGAVAIKTEPLYFFVFKHYPTQNWRQTKANAFVRRKVTGHDACIVVNESGKRKECYRVLQKASRKTCPFQCRAGNKLAPKTKVRFSTKPRKIL</sequence>
<protein>
    <submittedName>
        <fullName evidence="1">Uncharacterized protein</fullName>
    </submittedName>
</protein>
<name>C0RGP4_BRUMB</name>
<evidence type="ECO:0000313" key="1">
    <source>
        <dbReference type="EMBL" id="ACO00002.1"/>
    </source>
</evidence>